<reference evidence="3" key="2">
    <citation type="journal article" date="2003" name="Nature">
        <title>Yeast genome duplication was followed by asynchronous differentiation of duplicated genes.</title>
        <authorList>
            <person name="Langkjaer R.B."/>
            <person name="Cliften P.F."/>
            <person name="Johnston M."/>
            <person name="Piskur J."/>
        </authorList>
    </citation>
    <scope>NUCLEOTIDE SEQUENCE</scope>
    <source>
        <strain evidence="3">CBS4309</strain>
    </source>
</reference>
<reference evidence="4 5" key="3">
    <citation type="journal article" date="2011" name="Proc. Natl. Acad. Sci. U.S.A.">
        <title>Evolutionary erosion of yeast sex chromosomes by mating-type switching accidents.</title>
        <authorList>
            <person name="Gordon J.L."/>
            <person name="Armisen D."/>
            <person name="Proux-Wera E."/>
            <person name="Oheigeartaigh S.S."/>
            <person name="Byrne K.P."/>
            <person name="Wolfe K.H."/>
        </authorList>
    </citation>
    <scope>NUCLEOTIDE SEQUENCE [LARGE SCALE GENOMIC DNA]</scope>
    <source>
        <strain evidence="5">ATCC 76901 / BCRC 22586 / CBS 4309 / NBRC 1992 / NRRL Y-12630</strain>
        <strain evidence="4">Type strain:CBS 4309</strain>
    </source>
</reference>
<dbReference type="EMBL" id="HE576753">
    <property type="protein sequence ID" value="CCC68273.1"/>
    <property type="molecule type" value="Genomic_DNA"/>
</dbReference>
<evidence type="ECO:0000313" key="3">
    <source>
        <dbReference type="EMBL" id="AAO32529.1"/>
    </source>
</evidence>
<reference key="5">
    <citation type="submission" date="2011-08" db="EMBL/GenBank/DDBJ databases">
        <title>Genome sequence of Naumovozyma castellii.</title>
        <authorList>
            <person name="Gordon J.L."/>
            <person name="Armisen D."/>
            <person name="Proux-Wera E."/>
            <person name="OhEigeartaigh S.S."/>
            <person name="Byrne K.P."/>
            <person name="Wolfe K.H."/>
        </authorList>
    </citation>
    <scope>NUCLEOTIDE SEQUENCE</scope>
    <source>
        <strain>Type strain:CBS 4309</strain>
    </source>
</reference>
<reference evidence="3" key="1">
    <citation type="submission" date="2002-08" db="EMBL/GenBank/DDBJ databases">
        <authorList>
            <person name="Langkjaer R.B."/>
            <person name="Cliften P.F."/>
            <person name="Johnston M."/>
            <person name="Piskur J."/>
        </authorList>
    </citation>
    <scope>NUCLEOTIDE SEQUENCE</scope>
    <source>
        <strain evidence="3">CBS4309</strain>
    </source>
</reference>
<dbReference type="RefSeq" id="XP_003674647.1">
    <property type="nucleotide sequence ID" value="XM_003674599.1"/>
</dbReference>
<dbReference type="HOGENOM" id="CLU_476567_0_0_1"/>
<feature type="compositionally biased region" description="Low complexity" evidence="1">
    <location>
        <begin position="252"/>
        <end position="272"/>
    </location>
</feature>
<keyword evidence="5" id="KW-1185">Reference proteome</keyword>
<feature type="region of interest" description="Disordered" evidence="1">
    <location>
        <begin position="361"/>
        <end position="383"/>
    </location>
</feature>
<feature type="region of interest" description="Disordered" evidence="1">
    <location>
        <begin position="249"/>
        <end position="325"/>
    </location>
</feature>
<evidence type="ECO:0000313" key="5">
    <source>
        <dbReference type="Proteomes" id="UP000001640"/>
    </source>
</evidence>
<name>Q875V3_NAUCA</name>
<accession>Q875V3</accession>
<dbReference type="AlphaFoldDB" id="Q875V3"/>
<dbReference type="InterPro" id="IPR035445">
    <property type="entry name" value="GYF-like_dom_sf"/>
</dbReference>
<proteinExistence type="predicted"/>
<reference evidence="4" key="4">
    <citation type="submission" date="2011-07" db="EMBL/GenBank/DDBJ databases">
        <authorList>
            <person name="Byrne K."/>
        </authorList>
    </citation>
    <scope>NUCLEOTIDE SEQUENCE</scope>
    <source>
        <strain evidence="4">Type strain:CBS 4309</strain>
    </source>
</reference>
<feature type="compositionally biased region" description="Basic and acidic residues" evidence="1">
    <location>
        <begin position="290"/>
        <end position="325"/>
    </location>
</feature>
<evidence type="ECO:0000256" key="1">
    <source>
        <dbReference type="SAM" id="MobiDB-lite"/>
    </source>
</evidence>
<feature type="compositionally biased region" description="Low complexity" evidence="1">
    <location>
        <begin position="422"/>
        <end position="436"/>
    </location>
</feature>
<dbReference type="InterPro" id="IPR051640">
    <property type="entry name" value="GRB10-interact_GYF"/>
</dbReference>
<dbReference type="SMART" id="SM00444">
    <property type="entry name" value="GYF"/>
    <property type="match status" value="1"/>
</dbReference>
<feature type="compositionally biased region" description="Low complexity" evidence="1">
    <location>
        <begin position="52"/>
        <end position="61"/>
    </location>
</feature>
<dbReference type="KEGG" id="ncs:NCAS_0B01890"/>
<dbReference type="Pfam" id="PF02213">
    <property type="entry name" value="GYF"/>
    <property type="match status" value="1"/>
</dbReference>
<organism evidence="3">
    <name type="scientific">Naumovozyma castellii</name>
    <name type="common">Yeast</name>
    <name type="synonym">Saccharomyces castellii</name>
    <dbReference type="NCBI Taxonomy" id="27288"/>
    <lineage>
        <taxon>Eukaryota</taxon>
        <taxon>Fungi</taxon>
        <taxon>Dikarya</taxon>
        <taxon>Ascomycota</taxon>
        <taxon>Saccharomycotina</taxon>
        <taxon>Saccharomycetes</taxon>
        <taxon>Saccharomycetales</taxon>
        <taxon>Saccharomycetaceae</taxon>
        <taxon>Naumovozyma</taxon>
    </lineage>
</organism>
<gene>
    <name evidence="4" type="primary">NCAS0B01890</name>
    <name evidence="4" type="ordered locus">NCAS_0B01890</name>
</gene>
<protein>
    <submittedName>
        <fullName evidence="3">YPL105C</fullName>
    </submittedName>
</protein>
<evidence type="ECO:0000259" key="2">
    <source>
        <dbReference type="PROSITE" id="PS50829"/>
    </source>
</evidence>
<dbReference type="GeneID" id="96901833"/>
<accession>G0VBE7</accession>
<feature type="domain" description="GYF" evidence="2">
    <location>
        <begin position="165"/>
        <end position="224"/>
    </location>
</feature>
<dbReference type="SUPFAM" id="SSF55277">
    <property type="entry name" value="GYF domain"/>
    <property type="match status" value="1"/>
</dbReference>
<dbReference type="eggNOG" id="KOG1862">
    <property type="taxonomic scope" value="Eukaryota"/>
</dbReference>
<dbReference type="PANTHER" id="PTHR14445:SF36">
    <property type="entry name" value="FI03272P-RELATED"/>
    <property type="match status" value="1"/>
</dbReference>
<dbReference type="InterPro" id="IPR003169">
    <property type="entry name" value="GYF"/>
</dbReference>
<dbReference type="PROSITE" id="PS50829">
    <property type="entry name" value="GYF"/>
    <property type="match status" value="1"/>
</dbReference>
<sequence>MNFNYQSLSGNRKDSSNLSNLDSLQFELESLNINHNDNDLANTTVAPSSNDPFFSTGTPTTPSIQNNNLANALAASQMPLSRSSSLLDSLPGSTSTSSPFMNAVNMSTTTPNINNNNNVTNLSTWSTQATLSSRAATPLASTQDYPYAQQQQQYYYPQQPQLQSQSQWKYVDTTGQIQGPFHTGEMTSWYAHGFFNPSLQIARVMDFNSSVITELEHEKFISLGELILLGNDSADPFGGVDRLISLRQLQQSTNTNPSSTSTTTTTTTTNSNEAKKDANENVLRLKQKKKQEEEQRQQREAKEKELARKEKLKEQQELARKQKLAEEAEAKAKEAAAAAAAGQRLEETKLEQEKLKKAAAAVTDIPASTDTQNEPNEESLEKQFDSRFVEEQKKIWEAMERSSKVSKQPPSNDNEWTKVTNKPSTKPLGTSTTTIPTPIVKTKIPVAPTTVTTTLPSSYNNNSVSPRQTFLKWCKSQMKLNAGISTNNVLEVLLSLPPGQESKEIIADTIYSNSAVMDGKRFAAEFTKRCIECEKQPHDPLSWTEALAALGTDDDNDDWEFQVVSKKKGKKY</sequence>
<dbReference type="PANTHER" id="PTHR14445">
    <property type="entry name" value="GRB10 INTERACTING GYF PROTEIN"/>
    <property type="match status" value="1"/>
</dbReference>
<dbReference type="Proteomes" id="UP000001640">
    <property type="component" value="Chromosome 2"/>
</dbReference>
<feature type="compositionally biased region" description="Polar residues" evidence="1">
    <location>
        <begin position="405"/>
        <end position="421"/>
    </location>
</feature>
<feature type="compositionally biased region" description="Polar residues" evidence="1">
    <location>
        <begin position="42"/>
        <end position="51"/>
    </location>
</feature>
<feature type="region of interest" description="Disordered" evidence="1">
    <location>
        <begin position="399"/>
        <end position="436"/>
    </location>
</feature>
<dbReference type="Gene3D" id="3.30.1490.40">
    <property type="match status" value="1"/>
</dbReference>
<evidence type="ECO:0000313" key="4">
    <source>
        <dbReference type="EMBL" id="CCC68273.1"/>
    </source>
</evidence>
<feature type="region of interest" description="Disordered" evidence="1">
    <location>
        <begin position="42"/>
        <end position="61"/>
    </location>
</feature>
<dbReference type="OrthoDB" id="48509at2759"/>
<dbReference type="OMA" id="HNAIENT"/>
<dbReference type="EMBL" id="AY144966">
    <property type="protein sequence ID" value="AAO32529.1"/>
    <property type="molecule type" value="Genomic_DNA"/>
</dbReference>
<dbReference type="GO" id="GO:0005829">
    <property type="term" value="C:cytosol"/>
    <property type="evidence" value="ECO:0007669"/>
    <property type="project" value="TreeGrafter"/>
</dbReference>